<proteinExistence type="predicted"/>
<reference evidence="3" key="1">
    <citation type="submission" date="2024-07" db="EMBL/GenBank/DDBJ databases">
        <title>Two chromosome-level genome assemblies of Korean endemic species Abeliophyllum distichum and Forsythia ovata (Oleaceae).</title>
        <authorList>
            <person name="Jang H."/>
        </authorList>
    </citation>
    <scope>NUCLEOTIDE SEQUENCE [LARGE SCALE GENOMIC DNA]</scope>
</reference>
<protein>
    <submittedName>
        <fullName evidence="2">Acetyltransferase NATA1-like</fullName>
    </submittedName>
</protein>
<dbReference type="Proteomes" id="UP001604277">
    <property type="component" value="Unassembled WGS sequence"/>
</dbReference>
<sequence length="123" mass="13775">MAVFERLAHLCKATQSPSPIRFFSQTLIGLLLHSIFFFSSFLTFHSFPHPQNAQLTPILKSIHLELPIEDPEREAFRSKAIEVNVLGNDGVLQKKGLGKILLSTIVSQAAKMGYGRVEWVVLD</sequence>
<gene>
    <name evidence="2" type="ORF">Fot_56859</name>
</gene>
<dbReference type="EMBL" id="JBFOLJ010000065">
    <property type="protein sequence ID" value="KAL2456428.1"/>
    <property type="molecule type" value="Genomic_DNA"/>
</dbReference>
<feature type="transmembrane region" description="Helical" evidence="1">
    <location>
        <begin position="22"/>
        <end position="44"/>
    </location>
</feature>
<dbReference type="AlphaFoldDB" id="A0ABD1NZB0"/>
<keyword evidence="1" id="KW-0812">Transmembrane</keyword>
<evidence type="ECO:0000313" key="2">
    <source>
        <dbReference type="EMBL" id="KAL2456428.1"/>
    </source>
</evidence>
<name>A0ABD1NZB0_9LAMI</name>
<keyword evidence="1" id="KW-1133">Transmembrane helix</keyword>
<keyword evidence="1" id="KW-0472">Membrane</keyword>
<evidence type="ECO:0000313" key="3">
    <source>
        <dbReference type="Proteomes" id="UP001604277"/>
    </source>
</evidence>
<organism evidence="2 3">
    <name type="scientific">Forsythia ovata</name>
    <dbReference type="NCBI Taxonomy" id="205694"/>
    <lineage>
        <taxon>Eukaryota</taxon>
        <taxon>Viridiplantae</taxon>
        <taxon>Streptophyta</taxon>
        <taxon>Embryophyta</taxon>
        <taxon>Tracheophyta</taxon>
        <taxon>Spermatophyta</taxon>
        <taxon>Magnoliopsida</taxon>
        <taxon>eudicotyledons</taxon>
        <taxon>Gunneridae</taxon>
        <taxon>Pentapetalae</taxon>
        <taxon>asterids</taxon>
        <taxon>lamiids</taxon>
        <taxon>Lamiales</taxon>
        <taxon>Oleaceae</taxon>
        <taxon>Forsythieae</taxon>
        <taxon>Forsythia</taxon>
    </lineage>
</organism>
<comment type="caution">
    <text evidence="2">The sequence shown here is derived from an EMBL/GenBank/DDBJ whole genome shotgun (WGS) entry which is preliminary data.</text>
</comment>
<accession>A0ABD1NZB0</accession>
<keyword evidence="3" id="KW-1185">Reference proteome</keyword>
<evidence type="ECO:0000256" key="1">
    <source>
        <dbReference type="SAM" id="Phobius"/>
    </source>
</evidence>